<comment type="caution">
    <text evidence="2">The sequence shown here is derived from an EMBL/GenBank/DDBJ whole genome shotgun (WGS) entry which is preliminary data.</text>
</comment>
<dbReference type="Gene3D" id="3.40.50.1820">
    <property type="entry name" value="alpha/beta hydrolase"/>
    <property type="match status" value="1"/>
</dbReference>
<proteinExistence type="predicted"/>
<dbReference type="OrthoDB" id="4553466at2"/>
<reference evidence="2 3" key="1">
    <citation type="submission" date="2017-09" db="EMBL/GenBank/DDBJ databases">
        <title>The Catabolism of 3,6-Dichlorosalicylic acid is Initiated by the Cytochrome P450 Monooxygenase DsmABC in Rhizorhabdus dicambivorans Ndbn-20.</title>
        <authorList>
            <person name="Na L."/>
        </authorList>
    </citation>
    <scope>NUCLEOTIDE SEQUENCE [LARGE SCALE GENOMIC DNA]</scope>
    <source>
        <strain evidence="2 3">Ndbn-20m</strain>
    </source>
</reference>
<protein>
    <submittedName>
        <fullName evidence="2">Esterase</fullName>
    </submittedName>
</protein>
<dbReference type="Pfam" id="PF02230">
    <property type="entry name" value="Abhydrolase_2"/>
    <property type="match status" value="1"/>
</dbReference>
<dbReference type="EMBL" id="NWUF01000006">
    <property type="protein sequence ID" value="PCE42761.1"/>
    <property type="molecule type" value="Genomic_DNA"/>
</dbReference>
<dbReference type="AlphaFoldDB" id="A0A2A4FYE6"/>
<organism evidence="2 3">
    <name type="scientific">Rhizorhabdus dicambivorans</name>
    <dbReference type="NCBI Taxonomy" id="1850238"/>
    <lineage>
        <taxon>Bacteria</taxon>
        <taxon>Pseudomonadati</taxon>
        <taxon>Pseudomonadota</taxon>
        <taxon>Alphaproteobacteria</taxon>
        <taxon>Sphingomonadales</taxon>
        <taxon>Sphingomonadaceae</taxon>
        <taxon>Rhizorhabdus</taxon>
    </lineage>
</organism>
<evidence type="ECO:0000313" key="2">
    <source>
        <dbReference type="EMBL" id="PCE42761.1"/>
    </source>
</evidence>
<feature type="domain" description="Phospholipase/carboxylesterase/thioesterase" evidence="1">
    <location>
        <begin position="98"/>
        <end position="190"/>
    </location>
</feature>
<accession>A0A2A4FYE6</accession>
<name>A0A2A4FYE6_9SPHN</name>
<dbReference type="SUPFAM" id="SSF53474">
    <property type="entry name" value="alpha/beta-Hydrolases"/>
    <property type="match status" value="1"/>
</dbReference>
<dbReference type="Proteomes" id="UP000218934">
    <property type="component" value="Unassembled WGS sequence"/>
</dbReference>
<dbReference type="KEGG" id="rdi:CMV14_03815"/>
<evidence type="ECO:0000313" key="3">
    <source>
        <dbReference type="Proteomes" id="UP000218934"/>
    </source>
</evidence>
<dbReference type="RefSeq" id="WP_066959601.1">
    <property type="nucleotide sequence ID" value="NZ_CP023449.1"/>
</dbReference>
<keyword evidence="3" id="KW-1185">Reference proteome</keyword>
<dbReference type="InterPro" id="IPR003140">
    <property type="entry name" value="PLipase/COase/thioEstase"/>
</dbReference>
<dbReference type="InterPro" id="IPR029058">
    <property type="entry name" value="AB_hydrolase_fold"/>
</dbReference>
<dbReference type="GO" id="GO:0016787">
    <property type="term" value="F:hydrolase activity"/>
    <property type="evidence" value="ECO:0007669"/>
    <property type="project" value="InterPro"/>
</dbReference>
<sequence>MSREEAVVIRYDAPDREGGRDIVYLHGRGSSEREAGWALPLFGRSTVRSYRGPLPEGAGFAWFHNMGIGVAAPDSLAEQSARVGDWIAADRGGRLPWLCGFSNGAAMAAALMLADPGAYAGLVMIGGCFAVPARNLPAGALSGKPVLFCRGREDMVIPLAKFREAEAYLTGPSNAHASVLIHDGGHELPLPVASRVRNWLDAADH</sequence>
<evidence type="ECO:0000259" key="1">
    <source>
        <dbReference type="Pfam" id="PF02230"/>
    </source>
</evidence>
<gene>
    <name evidence="2" type="ORF">COO09_07950</name>
</gene>